<keyword evidence="7" id="KW-1185">Reference proteome</keyword>
<reference evidence="6" key="1">
    <citation type="submission" date="2021-05" db="EMBL/GenBank/DDBJ databases">
        <authorList>
            <person name="Kaiqin L."/>
            <person name="Jian G."/>
        </authorList>
    </citation>
    <scope>NUCLEOTIDE SEQUENCE</scope>
    <source>
        <strain evidence="6">HDS5</strain>
    </source>
</reference>
<feature type="compositionally biased region" description="Pro residues" evidence="4">
    <location>
        <begin position="346"/>
        <end position="360"/>
    </location>
</feature>
<organism evidence="6 7">
    <name type="scientific">Nocardiopsis eucommiae</name>
    <dbReference type="NCBI Taxonomy" id="2831970"/>
    <lineage>
        <taxon>Bacteria</taxon>
        <taxon>Bacillati</taxon>
        <taxon>Actinomycetota</taxon>
        <taxon>Actinomycetes</taxon>
        <taxon>Streptosporangiales</taxon>
        <taxon>Nocardiopsidaceae</taxon>
        <taxon>Nocardiopsis</taxon>
    </lineage>
</organism>
<evidence type="ECO:0000256" key="3">
    <source>
        <dbReference type="ARBA" id="ARBA00022801"/>
    </source>
</evidence>
<sequence length="373" mass="40300">MGTATRWTSAGATVVTAGLALSLSGAPPAASTDEPGAAEDRALAAFHDQDVDWHACEDFYLVGLDCATVEVPLDYGDPEGERVHLGVSRSPAEVEGEEHQGVLFTNPGGPGVPARKFAGDIGSTPVGRAFDVIGMDPRGLGASTWLDCGQDPPSLARHPDDEEIERIFDQQREYAEACDEAQGDLRPHFTTANTARDMDVVRAVLGEERIDYLGASYGTYLGAVYGSLFPERLDRAVLDSAVDPDGLWHANLLSQAAADTANVTRFTDWIAERDEVFGLGNTHEQVLTALVRTAERLREEPRDGEDGMTYDERYFRNLVSASAKDQGTWDASALLLKGLVEGTPLPEAPEAPEPPETPEPPRTRRKPRNSWSG</sequence>
<evidence type="ECO:0000256" key="2">
    <source>
        <dbReference type="ARBA" id="ARBA00022729"/>
    </source>
</evidence>
<feature type="region of interest" description="Disordered" evidence="4">
    <location>
        <begin position="340"/>
        <end position="373"/>
    </location>
</feature>
<accession>A0A975LBV7</accession>
<name>A0A975LBV7_9ACTN</name>
<dbReference type="EMBL" id="CP074402">
    <property type="protein sequence ID" value="QVJ02770.1"/>
    <property type="molecule type" value="Genomic_DNA"/>
</dbReference>
<dbReference type="KEGG" id="nec:KGD82_11105"/>
<evidence type="ECO:0000313" key="6">
    <source>
        <dbReference type="EMBL" id="QVJ02770.1"/>
    </source>
</evidence>
<dbReference type="InterPro" id="IPR000073">
    <property type="entry name" value="AB_hydrolase_1"/>
</dbReference>
<dbReference type="SUPFAM" id="SSF53474">
    <property type="entry name" value="alpha/beta-Hydrolases"/>
    <property type="match status" value="1"/>
</dbReference>
<dbReference type="Proteomes" id="UP000682416">
    <property type="component" value="Chromosome"/>
</dbReference>
<comment type="similarity">
    <text evidence="1">Belongs to the peptidase S33 family.</text>
</comment>
<evidence type="ECO:0000259" key="5">
    <source>
        <dbReference type="Pfam" id="PF00561"/>
    </source>
</evidence>
<keyword evidence="2" id="KW-0732">Signal</keyword>
<protein>
    <submittedName>
        <fullName evidence="6">Alpha/beta fold hydrolase</fullName>
    </submittedName>
</protein>
<dbReference type="InterPro" id="IPR051601">
    <property type="entry name" value="Serine_prot/Carboxylest_S33"/>
</dbReference>
<dbReference type="AlphaFoldDB" id="A0A975LBV7"/>
<dbReference type="InterPro" id="IPR029058">
    <property type="entry name" value="AB_hydrolase_fold"/>
</dbReference>
<evidence type="ECO:0000256" key="1">
    <source>
        <dbReference type="ARBA" id="ARBA00010088"/>
    </source>
</evidence>
<proteinExistence type="inferred from homology"/>
<dbReference type="Gene3D" id="3.40.50.1820">
    <property type="entry name" value="alpha/beta hydrolase"/>
    <property type="match status" value="1"/>
</dbReference>
<evidence type="ECO:0000313" key="7">
    <source>
        <dbReference type="Proteomes" id="UP000682416"/>
    </source>
</evidence>
<dbReference type="PANTHER" id="PTHR43248">
    <property type="entry name" value="2-SUCCINYL-6-HYDROXY-2,4-CYCLOHEXADIENE-1-CARBOXYLATE SYNTHASE"/>
    <property type="match status" value="1"/>
</dbReference>
<keyword evidence="3 6" id="KW-0378">Hydrolase</keyword>
<feature type="compositionally biased region" description="Basic residues" evidence="4">
    <location>
        <begin position="363"/>
        <end position="373"/>
    </location>
</feature>
<feature type="domain" description="AB hydrolase-1" evidence="5">
    <location>
        <begin position="119"/>
        <end position="274"/>
    </location>
</feature>
<dbReference type="PANTHER" id="PTHR43248:SF29">
    <property type="entry name" value="TRIPEPTIDYL AMINOPEPTIDASE"/>
    <property type="match status" value="1"/>
</dbReference>
<dbReference type="GO" id="GO:0016787">
    <property type="term" value="F:hydrolase activity"/>
    <property type="evidence" value="ECO:0007669"/>
    <property type="project" value="UniProtKB-KW"/>
</dbReference>
<dbReference type="Pfam" id="PF00561">
    <property type="entry name" value="Abhydrolase_1"/>
    <property type="match status" value="1"/>
</dbReference>
<gene>
    <name evidence="6" type="ORF">KGD82_11105</name>
</gene>
<evidence type="ECO:0000256" key="4">
    <source>
        <dbReference type="SAM" id="MobiDB-lite"/>
    </source>
</evidence>